<keyword evidence="1" id="KW-0175">Coiled coil</keyword>
<dbReference type="Proteomes" id="UP000095347">
    <property type="component" value="Unassembled WGS sequence"/>
</dbReference>
<dbReference type="AlphaFoldDB" id="A0A1E5Q702"/>
<dbReference type="EMBL" id="MCGG01000028">
    <property type="protein sequence ID" value="OEJ66820.1"/>
    <property type="molecule type" value="Genomic_DNA"/>
</dbReference>
<evidence type="ECO:0000313" key="3">
    <source>
        <dbReference type="Proteomes" id="UP000095347"/>
    </source>
</evidence>
<evidence type="ECO:0000313" key="2">
    <source>
        <dbReference type="EMBL" id="OEJ66820.1"/>
    </source>
</evidence>
<dbReference type="OrthoDB" id="7353752at2"/>
<dbReference type="STRING" id="28181.BEN30_11360"/>
<name>A0A1E5Q702_9PROT</name>
<evidence type="ECO:0000256" key="1">
    <source>
        <dbReference type="SAM" id="Coils"/>
    </source>
</evidence>
<sequence length="118" mass="13612">MRLHEIIQTPISPTISYDIKTNRLDFDDGCVTPRLGLKHVHRMKLLRRRYLKQQAQLRELRGLMYGGSLSVKQTEVAAAQAELEAIQSQIANEIQAAELEQARKDKLTKNALRYIKRL</sequence>
<dbReference type="RefSeq" id="WP_069958195.1">
    <property type="nucleotide sequence ID" value="NZ_MCGG01000028.1"/>
</dbReference>
<gene>
    <name evidence="2" type="ORF">BEN30_11360</name>
</gene>
<organism evidence="2 3">
    <name type="scientific">Magnetovibrio blakemorei</name>
    <dbReference type="NCBI Taxonomy" id="28181"/>
    <lineage>
        <taxon>Bacteria</taxon>
        <taxon>Pseudomonadati</taxon>
        <taxon>Pseudomonadota</taxon>
        <taxon>Alphaproteobacteria</taxon>
        <taxon>Rhodospirillales</taxon>
        <taxon>Magnetovibrionaceae</taxon>
        <taxon>Magnetovibrio</taxon>
    </lineage>
</organism>
<protein>
    <submittedName>
        <fullName evidence="2">Uncharacterized protein</fullName>
    </submittedName>
</protein>
<feature type="coiled-coil region" evidence="1">
    <location>
        <begin position="43"/>
        <end position="96"/>
    </location>
</feature>
<comment type="caution">
    <text evidence="2">The sequence shown here is derived from an EMBL/GenBank/DDBJ whole genome shotgun (WGS) entry which is preliminary data.</text>
</comment>
<proteinExistence type="predicted"/>
<keyword evidence="3" id="KW-1185">Reference proteome</keyword>
<reference evidence="3" key="1">
    <citation type="submission" date="2016-07" db="EMBL/GenBank/DDBJ databases">
        <authorList>
            <person name="Florea S."/>
            <person name="Webb J.S."/>
            <person name="Jaromczyk J."/>
            <person name="Schardl C.L."/>
        </authorList>
    </citation>
    <scope>NUCLEOTIDE SEQUENCE [LARGE SCALE GENOMIC DNA]</scope>
    <source>
        <strain evidence="3">MV-1</strain>
    </source>
</reference>
<accession>A0A1E5Q702</accession>